<keyword evidence="3" id="KW-1185">Reference proteome</keyword>
<comment type="caution">
    <text evidence="2">The sequence shown here is derived from an EMBL/GenBank/DDBJ whole genome shotgun (WGS) entry which is preliminary data.</text>
</comment>
<dbReference type="Proteomes" id="UP001165121">
    <property type="component" value="Unassembled WGS sequence"/>
</dbReference>
<protein>
    <submittedName>
        <fullName evidence="2">Unnamed protein product</fullName>
    </submittedName>
</protein>
<dbReference type="OrthoDB" id="161570at2759"/>
<organism evidence="2 3">
    <name type="scientific">Phytophthora fragariaefolia</name>
    <dbReference type="NCBI Taxonomy" id="1490495"/>
    <lineage>
        <taxon>Eukaryota</taxon>
        <taxon>Sar</taxon>
        <taxon>Stramenopiles</taxon>
        <taxon>Oomycota</taxon>
        <taxon>Peronosporomycetes</taxon>
        <taxon>Peronosporales</taxon>
        <taxon>Peronosporaceae</taxon>
        <taxon>Phytophthora</taxon>
    </lineage>
</organism>
<accession>A0A9W7CYI0</accession>
<sequence length="217" mass="24074">MASTGVQFERALGWVLQSDATTKMPKFSVGTLPVEYKNGATECVATVRRNMGDELWFQSFTQSKMRHRLCHVYETLGEDESSSDDSMATKLSEKILDLSATKNDSSFTDKEKKQPSPVKIGVDSHSKLEVPYVLETIDSSSGSDSSDSGDDQEGNQTKRRRLHTRPQLLRTKQAGHKEEKRSSKPQASKVSGRTHHVVTSNKEKRASHSKGANATDE</sequence>
<dbReference type="AlphaFoldDB" id="A0A9W7CYI0"/>
<feature type="region of interest" description="Disordered" evidence="1">
    <location>
        <begin position="137"/>
        <end position="217"/>
    </location>
</feature>
<name>A0A9W7CYI0_9STRA</name>
<evidence type="ECO:0000313" key="3">
    <source>
        <dbReference type="Proteomes" id="UP001165121"/>
    </source>
</evidence>
<dbReference type="EMBL" id="BSXT01002261">
    <property type="protein sequence ID" value="GMF47971.1"/>
    <property type="molecule type" value="Genomic_DNA"/>
</dbReference>
<evidence type="ECO:0000256" key="1">
    <source>
        <dbReference type="SAM" id="MobiDB-lite"/>
    </source>
</evidence>
<feature type="region of interest" description="Disordered" evidence="1">
    <location>
        <begin position="103"/>
        <end position="124"/>
    </location>
</feature>
<proteinExistence type="predicted"/>
<reference evidence="2" key="1">
    <citation type="submission" date="2023-04" db="EMBL/GenBank/DDBJ databases">
        <title>Phytophthora fragariaefolia NBRC 109709.</title>
        <authorList>
            <person name="Ichikawa N."/>
            <person name="Sato H."/>
            <person name="Tonouchi N."/>
        </authorList>
    </citation>
    <scope>NUCLEOTIDE SEQUENCE</scope>
    <source>
        <strain evidence="2">NBRC 109709</strain>
    </source>
</reference>
<gene>
    <name evidence="2" type="ORF">Pfra01_001832200</name>
</gene>
<evidence type="ECO:0000313" key="2">
    <source>
        <dbReference type="EMBL" id="GMF47971.1"/>
    </source>
</evidence>